<keyword evidence="2" id="KW-1185">Reference proteome</keyword>
<dbReference type="Proteomes" id="UP001164250">
    <property type="component" value="Chromosome 11"/>
</dbReference>
<dbReference type="EMBL" id="CM047907">
    <property type="protein sequence ID" value="KAJ0083412.1"/>
    <property type="molecule type" value="Genomic_DNA"/>
</dbReference>
<name>A0ACC1A9C4_9ROSI</name>
<comment type="caution">
    <text evidence="1">The sequence shown here is derived from an EMBL/GenBank/DDBJ whole genome shotgun (WGS) entry which is preliminary data.</text>
</comment>
<evidence type="ECO:0000313" key="2">
    <source>
        <dbReference type="Proteomes" id="UP001164250"/>
    </source>
</evidence>
<organism evidence="1 2">
    <name type="scientific">Pistacia atlantica</name>
    <dbReference type="NCBI Taxonomy" id="434234"/>
    <lineage>
        <taxon>Eukaryota</taxon>
        <taxon>Viridiplantae</taxon>
        <taxon>Streptophyta</taxon>
        <taxon>Embryophyta</taxon>
        <taxon>Tracheophyta</taxon>
        <taxon>Spermatophyta</taxon>
        <taxon>Magnoliopsida</taxon>
        <taxon>eudicotyledons</taxon>
        <taxon>Gunneridae</taxon>
        <taxon>Pentapetalae</taxon>
        <taxon>rosids</taxon>
        <taxon>malvids</taxon>
        <taxon>Sapindales</taxon>
        <taxon>Anacardiaceae</taxon>
        <taxon>Pistacia</taxon>
    </lineage>
</organism>
<proteinExistence type="predicted"/>
<accession>A0ACC1A9C4</accession>
<reference evidence="2" key="1">
    <citation type="journal article" date="2023" name="G3 (Bethesda)">
        <title>Genome assembly and association tests identify interacting loci associated with vigor, precocity, and sex in interspecific pistachio rootstocks.</title>
        <authorList>
            <person name="Palmer W."/>
            <person name="Jacygrad E."/>
            <person name="Sagayaradj S."/>
            <person name="Cavanaugh K."/>
            <person name="Han R."/>
            <person name="Bertier L."/>
            <person name="Beede B."/>
            <person name="Kafkas S."/>
            <person name="Golino D."/>
            <person name="Preece J."/>
            <person name="Michelmore R."/>
        </authorList>
    </citation>
    <scope>NUCLEOTIDE SEQUENCE [LARGE SCALE GENOMIC DNA]</scope>
</reference>
<gene>
    <name evidence="1" type="ORF">Patl1_30539</name>
</gene>
<protein>
    <submittedName>
        <fullName evidence="1">Uncharacterized protein</fullName>
    </submittedName>
</protein>
<evidence type="ECO:0000313" key="1">
    <source>
        <dbReference type="EMBL" id="KAJ0083412.1"/>
    </source>
</evidence>
<sequence length="501" mass="56099">MALKFLFQLLPLLLIVFSTLQVNVTATYPRPLRSHIMRRSLTTDENSYSDLPSDFVAYNYTQTLDHFNYKPESYATFSQKYIINFKYWGGANTSSPIFVYTGEEAPITRDIPFVGFIIDLASRFKGLLLYIEHRYYGDSMPFGSEDEAFRNSSTLGFFSSTQALADYAQLILDVKKNLSAENCPVIALGGSYGGMLASWLRLKYPYVAMGALASSAPILYFVDITPQDGYPVVVTKDFRNTSENCYDTIKESWCEIDRVAAQANGLHNLTNIFTTCNPLNSSKELKDMLEEMYMVSAQYDNPPDYPVSTVCSAIDGAPQGTYILSKIAAGLNSSIFGGRQCNFILDFQRDNKSGWDWQTCTELVIPIGIGVNNTNTMFQPSPFDMDKYTKTCQALFGIAPRPHWITTEFGGHDIKSVLGNFASNIIFSNGLRDPYSSGGVLEDISDTVVAVHTNEGAHCLDILTPNSTDPDWLIAQREKEIKIIEFWIAEYNAKLIRKTSN</sequence>